<sequence>FLGGLEPKPPKNTLLCVLVAKGRQARIMMSPGEGWRRCRQLLPITGKLSDA</sequence>
<proteinExistence type="predicted"/>
<accession>A0A392WD49</accession>
<dbReference type="Proteomes" id="UP000265520">
    <property type="component" value="Unassembled WGS sequence"/>
</dbReference>
<dbReference type="EMBL" id="LXQA011449071">
    <property type="protein sequence ID" value="MCI97612.1"/>
    <property type="molecule type" value="Genomic_DNA"/>
</dbReference>
<comment type="caution">
    <text evidence="1">The sequence shown here is derived from an EMBL/GenBank/DDBJ whole genome shotgun (WGS) entry which is preliminary data.</text>
</comment>
<dbReference type="AlphaFoldDB" id="A0A392WD49"/>
<reference evidence="1 2" key="1">
    <citation type="journal article" date="2018" name="Front. Plant Sci.">
        <title>Red Clover (Trifolium pratense) and Zigzag Clover (T. medium) - A Picture of Genomic Similarities and Differences.</title>
        <authorList>
            <person name="Dluhosova J."/>
            <person name="Istvanek J."/>
            <person name="Nedelnik J."/>
            <person name="Repkova J."/>
        </authorList>
    </citation>
    <scope>NUCLEOTIDE SEQUENCE [LARGE SCALE GENOMIC DNA]</scope>
    <source>
        <strain evidence="2">cv. 10/8</strain>
        <tissue evidence="1">Leaf</tissue>
    </source>
</reference>
<organism evidence="1 2">
    <name type="scientific">Trifolium medium</name>
    <dbReference type="NCBI Taxonomy" id="97028"/>
    <lineage>
        <taxon>Eukaryota</taxon>
        <taxon>Viridiplantae</taxon>
        <taxon>Streptophyta</taxon>
        <taxon>Embryophyta</taxon>
        <taxon>Tracheophyta</taxon>
        <taxon>Spermatophyta</taxon>
        <taxon>Magnoliopsida</taxon>
        <taxon>eudicotyledons</taxon>
        <taxon>Gunneridae</taxon>
        <taxon>Pentapetalae</taxon>
        <taxon>rosids</taxon>
        <taxon>fabids</taxon>
        <taxon>Fabales</taxon>
        <taxon>Fabaceae</taxon>
        <taxon>Papilionoideae</taxon>
        <taxon>50 kb inversion clade</taxon>
        <taxon>NPAAA clade</taxon>
        <taxon>Hologalegina</taxon>
        <taxon>IRL clade</taxon>
        <taxon>Trifolieae</taxon>
        <taxon>Trifolium</taxon>
    </lineage>
</organism>
<protein>
    <submittedName>
        <fullName evidence="1">Uncharacterized protein</fullName>
    </submittedName>
</protein>
<keyword evidence="2" id="KW-1185">Reference proteome</keyword>
<name>A0A392WD49_9FABA</name>
<evidence type="ECO:0000313" key="1">
    <source>
        <dbReference type="EMBL" id="MCI97612.1"/>
    </source>
</evidence>
<evidence type="ECO:0000313" key="2">
    <source>
        <dbReference type="Proteomes" id="UP000265520"/>
    </source>
</evidence>
<feature type="non-terminal residue" evidence="1">
    <location>
        <position position="1"/>
    </location>
</feature>